<dbReference type="InterPro" id="IPR033482">
    <property type="entry name" value="EMSY"/>
</dbReference>
<dbReference type="CDD" id="cd04369">
    <property type="entry name" value="Bromodomain"/>
    <property type="match status" value="1"/>
</dbReference>
<evidence type="ECO:0000259" key="6">
    <source>
        <dbReference type="PROSITE" id="PS50014"/>
    </source>
</evidence>
<feature type="region of interest" description="Disordered" evidence="5">
    <location>
        <begin position="234"/>
        <end position="287"/>
    </location>
</feature>
<dbReference type="GO" id="GO:0006355">
    <property type="term" value="P:regulation of DNA-templated transcription"/>
    <property type="evidence" value="ECO:0007669"/>
    <property type="project" value="InterPro"/>
</dbReference>
<evidence type="ECO:0008006" key="10">
    <source>
        <dbReference type="Google" id="ProtNLM"/>
    </source>
</evidence>
<evidence type="ECO:0000259" key="7">
    <source>
        <dbReference type="PROSITE" id="PS51138"/>
    </source>
</evidence>
<gene>
    <name evidence="8" type="ORF">FSP39_016479</name>
</gene>
<organism evidence="8 9">
    <name type="scientific">Pinctada imbricata</name>
    <name type="common">Atlantic pearl-oyster</name>
    <name type="synonym">Pinctada martensii</name>
    <dbReference type="NCBI Taxonomy" id="66713"/>
    <lineage>
        <taxon>Eukaryota</taxon>
        <taxon>Metazoa</taxon>
        <taxon>Spiralia</taxon>
        <taxon>Lophotrochozoa</taxon>
        <taxon>Mollusca</taxon>
        <taxon>Bivalvia</taxon>
        <taxon>Autobranchia</taxon>
        <taxon>Pteriomorphia</taxon>
        <taxon>Pterioida</taxon>
        <taxon>Pterioidea</taxon>
        <taxon>Pteriidae</taxon>
        <taxon>Pinctada</taxon>
    </lineage>
</organism>
<dbReference type="SMART" id="SM01191">
    <property type="entry name" value="ENT"/>
    <property type="match status" value="1"/>
</dbReference>
<dbReference type="PANTHER" id="PTHR16500:SF3">
    <property type="entry name" value="BRCA2-INTERACTING TRANSCRIPTIONAL REPRESSOR EMSY"/>
    <property type="match status" value="1"/>
</dbReference>
<dbReference type="PROSITE" id="PS50014">
    <property type="entry name" value="BROMODOMAIN_2"/>
    <property type="match status" value="1"/>
</dbReference>
<feature type="region of interest" description="Disordered" evidence="5">
    <location>
        <begin position="1"/>
        <end position="26"/>
    </location>
</feature>
<reference evidence="8" key="1">
    <citation type="submission" date="2019-08" db="EMBL/GenBank/DDBJ databases">
        <title>The improved chromosome-level genome for the pearl oyster Pinctada fucata martensii using PacBio sequencing and Hi-C.</title>
        <authorList>
            <person name="Zheng Z."/>
        </authorList>
    </citation>
    <scope>NUCLEOTIDE SEQUENCE</scope>
    <source>
        <strain evidence="8">ZZ-2019</strain>
        <tissue evidence="8">Adductor muscle</tissue>
    </source>
</reference>
<evidence type="ECO:0000256" key="4">
    <source>
        <dbReference type="PROSITE-ProRule" id="PRU00035"/>
    </source>
</evidence>
<accession>A0AA89BTT6</accession>
<comment type="subcellular location">
    <subcellularLocation>
        <location evidence="1">Nucleus</location>
    </subcellularLocation>
</comment>
<dbReference type="InterPro" id="IPR036142">
    <property type="entry name" value="ENT_dom-like_sf"/>
</dbReference>
<feature type="compositionally biased region" description="Basic and acidic residues" evidence="5">
    <location>
        <begin position="858"/>
        <end position="869"/>
    </location>
</feature>
<dbReference type="InterPro" id="IPR036427">
    <property type="entry name" value="Bromodomain-like_sf"/>
</dbReference>
<dbReference type="InterPro" id="IPR001487">
    <property type="entry name" value="Bromodomain"/>
</dbReference>
<feature type="compositionally biased region" description="Basic and acidic residues" evidence="5">
    <location>
        <begin position="10"/>
        <end position="26"/>
    </location>
</feature>
<dbReference type="PRINTS" id="PR00503">
    <property type="entry name" value="BROMODOMAIN"/>
</dbReference>
<dbReference type="InterPro" id="IPR005491">
    <property type="entry name" value="ENT_dom"/>
</dbReference>
<dbReference type="Pfam" id="PF00439">
    <property type="entry name" value="Bromodomain"/>
    <property type="match status" value="1"/>
</dbReference>
<evidence type="ECO:0000256" key="5">
    <source>
        <dbReference type="SAM" id="MobiDB-lite"/>
    </source>
</evidence>
<evidence type="ECO:0000256" key="1">
    <source>
        <dbReference type="ARBA" id="ARBA00004123"/>
    </source>
</evidence>
<evidence type="ECO:0000256" key="2">
    <source>
        <dbReference type="ARBA" id="ARBA00023117"/>
    </source>
</evidence>
<dbReference type="SUPFAM" id="SSF158639">
    <property type="entry name" value="ENT-like"/>
    <property type="match status" value="1"/>
</dbReference>
<feature type="domain" description="Bromo" evidence="6">
    <location>
        <begin position="1128"/>
        <end position="1176"/>
    </location>
</feature>
<dbReference type="Proteomes" id="UP001186944">
    <property type="component" value="Unassembled WGS sequence"/>
</dbReference>
<keyword evidence="9" id="KW-1185">Reference proteome</keyword>
<feature type="compositionally biased region" description="Polar residues" evidence="5">
    <location>
        <begin position="870"/>
        <end position="881"/>
    </location>
</feature>
<evidence type="ECO:0000313" key="9">
    <source>
        <dbReference type="Proteomes" id="UP001186944"/>
    </source>
</evidence>
<keyword evidence="2 4" id="KW-0103">Bromodomain</keyword>
<dbReference type="Gene3D" id="1.10.1240.40">
    <property type="entry name" value="ENT domain"/>
    <property type="match status" value="1"/>
</dbReference>
<name>A0AA89BTT6_PINIB</name>
<dbReference type="Gene3D" id="1.20.920.10">
    <property type="entry name" value="Bromodomain-like"/>
    <property type="match status" value="1"/>
</dbReference>
<dbReference type="Pfam" id="PF03735">
    <property type="entry name" value="ENT"/>
    <property type="match status" value="1"/>
</dbReference>
<dbReference type="GO" id="GO:0005654">
    <property type="term" value="C:nucleoplasm"/>
    <property type="evidence" value="ECO:0007669"/>
    <property type="project" value="TreeGrafter"/>
</dbReference>
<feature type="compositionally biased region" description="Polar residues" evidence="5">
    <location>
        <begin position="255"/>
        <end position="283"/>
    </location>
</feature>
<dbReference type="EMBL" id="VSWD01000008">
    <property type="protein sequence ID" value="KAK3095595.1"/>
    <property type="molecule type" value="Genomic_DNA"/>
</dbReference>
<dbReference type="AlphaFoldDB" id="A0AA89BTT6"/>
<feature type="region of interest" description="Disordered" evidence="5">
    <location>
        <begin position="857"/>
        <end position="881"/>
    </location>
</feature>
<dbReference type="SUPFAM" id="SSF47370">
    <property type="entry name" value="Bromodomain"/>
    <property type="match status" value="1"/>
</dbReference>
<dbReference type="PROSITE" id="PS51138">
    <property type="entry name" value="ENT"/>
    <property type="match status" value="1"/>
</dbReference>
<comment type="caution">
    <text evidence="8">The sequence shown here is derived from an EMBL/GenBank/DDBJ whole genome shotgun (WGS) entry which is preliminary data.</text>
</comment>
<sequence>MQQQRKKVRKTENGTDRRTDRQTERKLRVPFGVASRGLMSSFNRRNTGFNILRALMMWPMLLDMGKEDCKRVLRRMELEAYCSIISAYRAQGDLTKDKKKILQDLQQSLSISTERHRAEVRRAVNDEKLSTIAYHMSGPNTDSEWMIEGRRLIPLMPRLVPQTAFTVTANQVANMQAERNASMPSPSLTANKDLNSMASSPTTPVSGTVTKLTRPASPNSNVVVLPSGMSIHIKGGLNTEEDEDLPVRKRRRSQSTESVSVVSPSASTQTPRVTLVSTPSNIPGMSPMKITISKSPQGRPHTNTTVAQSQKVILVSSSGQASSSSILQKSITVPVVKTSSSLSGLTNQNKASIILSNSGNTSNGSLGNIVTVTTPTLSSTATSSSFTTTATTFLTPTVSIQKPRAKTLTRHRIPQTMQGQQKPGVVIPMGPQPVHPSPQSMQNVHVKPASKTSTIQIRQEGGMKIITQSYPGGSGSKILPKPLQTGSGTPVVVVSGSSASSSSSNVTMVSRPLSSVGTKILNITQGGKVIQGSLGGRGSNVVTVNPKTLHLTAVKSSGGGSGKPNVIVVQKTQPRRSSIAGSSVGGTVRGSNILTTLDKKQELKHIVVQNPSGQQRPVERKVIVTTPGQLEATRQKIRLEGLEGKQGTFLHELIQAASQQQQAESQEGTGDVTINLDESTLAALTATTNVTEPVQAKASTSASLPNNEWFEYDVADDGNQSFHSSSLDSASLQAFMEQSGNKPKVTVQRSASVDISQLQDQLSSQQFYTIEQAMKILNNPERAEAAAAAESLLVSDDSQDSNTVTSVEPNVHVEVQPTNPHSTHSELEQIARNLNLQGELDPQTGIFYTVTNAQGQTETRRMTADESHVTVESSTGDTNPTSRTYDLLSSSLAQAQIDLEPYHQFIEEDVHVLPEKSISDSETKTITITDASTHRTEHDLTGPTTIRLKPGSSFIPIQDLSGQTSTINITKREASPIVSIPQVSQPQDQEFTVTTGEEVPTTDFLSNPASLTDEVQVVLDPGGIQTTAGGAVTVETTPTVDPVEMGLDEYVVIDNPQPGTSSSSESQSEYIITTDATGAAKLIGKRKRKVGGINIEDSPTGVHSSWMRACLGLIQKVMKYRGLNRDKGDLNASFWFLEPVDPADAPDYYNVIDNPMDFGTIKRKLELGSYEDYEDFTLTCYWYEITVGYITPRGV</sequence>
<protein>
    <recommendedName>
        <fullName evidence="10">ENT domain-containing protein</fullName>
    </recommendedName>
</protein>
<evidence type="ECO:0000256" key="3">
    <source>
        <dbReference type="ARBA" id="ARBA00023242"/>
    </source>
</evidence>
<proteinExistence type="predicted"/>
<feature type="domain" description="ENT" evidence="7">
    <location>
        <begin position="69"/>
        <end position="153"/>
    </location>
</feature>
<keyword evidence="3" id="KW-0539">Nucleus</keyword>
<evidence type="ECO:0000313" key="8">
    <source>
        <dbReference type="EMBL" id="KAK3095595.1"/>
    </source>
</evidence>
<dbReference type="PANTHER" id="PTHR16500">
    <property type="entry name" value="BRCA2-INTERACTING TRANSCRIPTIONAL REPRESSOR EMSY"/>
    <property type="match status" value="1"/>
</dbReference>